<keyword evidence="2" id="KW-0812">Transmembrane</keyword>
<feature type="region of interest" description="Disordered" evidence="1">
    <location>
        <begin position="1"/>
        <end position="25"/>
    </location>
</feature>
<gene>
    <name evidence="4" type="ORF">ACH4F9_27010</name>
</gene>
<evidence type="ECO:0000256" key="1">
    <source>
        <dbReference type="SAM" id="MobiDB-lite"/>
    </source>
</evidence>
<name>A0ABW7QX11_9ACTN</name>
<keyword evidence="2" id="KW-0472">Membrane</keyword>
<dbReference type="InterPro" id="IPR018929">
    <property type="entry name" value="DUF2510"/>
</dbReference>
<evidence type="ECO:0000313" key="4">
    <source>
        <dbReference type="EMBL" id="MFH8548670.1"/>
    </source>
</evidence>
<reference evidence="4 5" key="1">
    <citation type="submission" date="2024-10" db="EMBL/GenBank/DDBJ databases">
        <title>The Natural Products Discovery Center: Release of the First 8490 Sequenced Strains for Exploring Actinobacteria Biosynthetic Diversity.</title>
        <authorList>
            <person name="Kalkreuter E."/>
            <person name="Kautsar S.A."/>
            <person name="Yang D."/>
            <person name="Bader C.D."/>
            <person name="Teijaro C.N."/>
            <person name="Fluegel L."/>
            <person name="Davis C.M."/>
            <person name="Simpson J.R."/>
            <person name="Lauterbach L."/>
            <person name="Steele A.D."/>
            <person name="Gui C."/>
            <person name="Meng S."/>
            <person name="Li G."/>
            <person name="Viehrig K."/>
            <person name="Ye F."/>
            <person name="Su P."/>
            <person name="Kiefer A.F."/>
            <person name="Nichols A."/>
            <person name="Cepeda A.J."/>
            <person name="Yan W."/>
            <person name="Fan B."/>
            <person name="Jiang Y."/>
            <person name="Adhikari A."/>
            <person name="Zheng C.-J."/>
            <person name="Schuster L."/>
            <person name="Cowan T.M."/>
            <person name="Smanski M.J."/>
            <person name="Chevrette M.G."/>
            <person name="De Carvalho L.P.S."/>
            <person name="Shen B."/>
        </authorList>
    </citation>
    <scope>NUCLEOTIDE SEQUENCE [LARGE SCALE GENOMIC DNA]</scope>
    <source>
        <strain evidence="4 5">NPDC017990</strain>
    </source>
</reference>
<proteinExistence type="predicted"/>
<dbReference type="EMBL" id="JBIRGQ010000005">
    <property type="protein sequence ID" value="MFH8548670.1"/>
    <property type="molecule type" value="Genomic_DNA"/>
</dbReference>
<dbReference type="Proteomes" id="UP001610818">
    <property type="component" value="Unassembled WGS sequence"/>
</dbReference>
<feature type="compositionally biased region" description="Low complexity" evidence="1">
    <location>
        <begin position="41"/>
        <end position="65"/>
    </location>
</feature>
<feature type="region of interest" description="Disordered" evidence="1">
    <location>
        <begin position="40"/>
        <end position="85"/>
    </location>
</feature>
<evidence type="ECO:0000313" key="5">
    <source>
        <dbReference type="Proteomes" id="UP001610818"/>
    </source>
</evidence>
<keyword evidence="5" id="KW-1185">Reference proteome</keyword>
<sequence length="363" mass="36708">MTQVTPPGWYPDPGQTNDGPRTERWWDGNVWTDQVRAVGSAAGWGSGPTTPAAPTTSAAPTTPAAPTAPPAYPPTAPTGVPAGAPGSYPGAYPDYPSYPGQPTAPKRGLRTGIAIGAALVVLAGIGGGVYFLTSDDGDGDGGSDNAAKPPASSAPAKPGDPQNPQDPEQSQPPGGGPSDIPGGDGKYVPDRLSGLSLPVPDDWTGSSGEQGGAAVTTGPYPCPGETDKTCSRGGAYLGLAKGFENDEKTAEAAAKADIAANAKESYGGKTYGKITSHKELESKAVTVAGQKGYLVRWKAVTEKSDDGYVQSLAFPSPVMKSELVIVRFGIDVNDKSPKLSVMDEITKGIKVASGGGGGNGKEV</sequence>
<feature type="compositionally biased region" description="Pro residues" evidence="1">
    <location>
        <begin position="66"/>
        <end position="76"/>
    </location>
</feature>
<feature type="transmembrane region" description="Helical" evidence="2">
    <location>
        <begin position="113"/>
        <end position="133"/>
    </location>
</feature>
<feature type="region of interest" description="Disordered" evidence="1">
    <location>
        <begin position="136"/>
        <end position="220"/>
    </location>
</feature>
<accession>A0ABW7QX11</accession>
<dbReference type="Pfam" id="PF10708">
    <property type="entry name" value="DUF2510"/>
    <property type="match status" value="1"/>
</dbReference>
<feature type="domain" description="DUF2510" evidence="3">
    <location>
        <begin position="7"/>
        <end position="43"/>
    </location>
</feature>
<evidence type="ECO:0000256" key="2">
    <source>
        <dbReference type="SAM" id="Phobius"/>
    </source>
</evidence>
<feature type="compositionally biased region" description="Low complexity" evidence="1">
    <location>
        <begin position="143"/>
        <end position="157"/>
    </location>
</feature>
<evidence type="ECO:0000259" key="3">
    <source>
        <dbReference type="Pfam" id="PF10708"/>
    </source>
</evidence>
<keyword evidence="2" id="KW-1133">Transmembrane helix</keyword>
<comment type="caution">
    <text evidence="4">The sequence shown here is derived from an EMBL/GenBank/DDBJ whole genome shotgun (WGS) entry which is preliminary data.</text>
</comment>
<dbReference type="RefSeq" id="WP_397715164.1">
    <property type="nucleotide sequence ID" value="NZ_JBIRGN010000005.1"/>
</dbReference>
<organism evidence="4 5">
    <name type="scientific">Streptomyces longisporoflavus</name>
    <dbReference type="NCBI Taxonomy" id="28044"/>
    <lineage>
        <taxon>Bacteria</taxon>
        <taxon>Bacillati</taxon>
        <taxon>Actinomycetota</taxon>
        <taxon>Actinomycetes</taxon>
        <taxon>Kitasatosporales</taxon>
        <taxon>Streptomycetaceae</taxon>
        <taxon>Streptomyces</taxon>
    </lineage>
</organism>
<protein>
    <submittedName>
        <fullName evidence="4">DUF2510 domain-containing protein</fullName>
    </submittedName>
</protein>